<evidence type="ECO:0000256" key="3">
    <source>
        <dbReference type="ARBA" id="ARBA00022730"/>
    </source>
</evidence>
<reference evidence="7 8" key="1">
    <citation type="submission" date="2020-08" db="EMBL/GenBank/DDBJ databases">
        <title>Aquariorum lacteus gen. nov., sp. nov., a new member of the family Comamonadaceae, isolated from freshwater aquarium.</title>
        <authorList>
            <person name="Chun S.-J."/>
        </authorList>
    </citation>
    <scope>NUCLEOTIDE SEQUENCE [LARGE SCALE GENOMIC DNA]</scope>
    <source>
        <strain evidence="7 8">SJAQ100</strain>
    </source>
</reference>
<keyword evidence="2 5" id="KW-0690">Ribosome biogenesis</keyword>
<evidence type="ECO:0000256" key="6">
    <source>
        <dbReference type="SAM" id="MobiDB-lite"/>
    </source>
</evidence>
<protein>
    <recommendedName>
        <fullName evidence="5">Dual-action ribosomal maturation protein DarP</fullName>
    </recommendedName>
    <alternativeName>
        <fullName evidence="5">Large ribosomal subunit assembly factor DarP</fullName>
    </alternativeName>
</protein>
<gene>
    <name evidence="5" type="primary">darP</name>
    <name evidence="7" type="ORF">H4F90_04265</name>
</gene>
<comment type="function">
    <text evidence="5">Member of a network of 50S ribosomal subunit biogenesis factors which assembles along the 30S-50S interface, preventing incorrect 23S rRNA structures from forming. Promotes peptidyl transferase center (PTC) maturation.</text>
</comment>
<sequence>MYVGGPAPDEDPDPAEPEGSGRPSRTRRKTDALAAQRLGEALLELPLARLKALDLPERAFDAIVMAQKTKSFEGRRRQLQYVGKIMRGLDLDPLEEAVAAHQLGRARETLALHRAERWRTELLASDEAFDRWAAEHPASDLHRLRALVRKARQEAEDRPDTTRAGTAPRQGRSYRELFNWLRDRLASAVNAAAAGRPAGAAVRPQAAEDEGQDEPAD</sequence>
<dbReference type="GO" id="GO:1902626">
    <property type="term" value="P:assembly of large subunit precursor of preribosome"/>
    <property type="evidence" value="ECO:0007669"/>
    <property type="project" value="UniProtKB-UniRule"/>
</dbReference>
<dbReference type="Pfam" id="PF04751">
    <property type="entry name" value="DarP"/>
    <property type="match status" value="1"/>
</dbReference>
<proteinExistence type="inferred from homology"/>
<keyword evidence="8" id="KW-1185">Reference proteome</keyword>
<evidence type="ECO:0000256" key="4">
    <source>
        <dbReference type="ARBA" id="ARBA00022884"/>
    </source>
</evidence>
<dbReference type="PANTHER" id="PTHR38101:SF1">
    <property type="entry name" value="UPF0307 PROTEIN YJGA"/>
    <property type="match status" value="1"/>
</dbReference>
<keyword evidence="3 5" id="KW-0699">rRNA-binding</keyword>
<evidence type="ECO:0000313" key="7">
    <source>
        <dbReference type="EMBL" id="MBB1161191.1"/>
    </source>
</evidence>
<comment type="subcellular location">
    <subcellularLocation>
        <location evidence="5">Cytoplasm</location>
    </subcellularLocation>
    <text evidence="5">Associates with late stage pre-50S ribosomal subunits.</text>
</comment>
<name>A0A839HQ83_9BURK</name>
<dbReference type="GO" id="GO:0043022">
    <property type="term" value="F:ribosome binding"/>
    <property type="evidence" value="ECO:0007669"/>
    <property type="project" value="UniProtKB-UniRule"/>
</dbReference>
<dbReference type="HAMAP" id="MF_00765">
    <property type="entry name" value="DarP"/>
    <property type="match status" value="1"/>
</dbReference>
<comment type="caution">
    <text evidence="7">The sequence shown here is derived from an EMBL/GenBank/DDBJ whole genome shotgun (WGS) entry which is preliminary data.</text>
</comment>
<feature type="compositionally biased region" description="Low complexity" evidence="6">
    <location>
        <begin position="191"/>
        <end position="205"/>
    </location>
</feature>
<feature type="region of interest" description="Disordered" evidence="6">
    <location>
        <begin position="191"/>
        <end position="217"/>
    </location>
</feature>
<dbReference type="Gene3D" id="1.10.60.30">
    <property type="entry name" value="PSPTO4464-like domains"/>
    <property type="match status" value="2"/>
</dbReference>
<evidence type="ECO:0000256" key="5">
    <source>
        <dbReference type="HAMAP-Rule" id="MF_00765"/>
    </source>
</evidence>
<dbReference type="GO" id="GO:0019843">
    <property type="term" value="F:rRNA binding"/>
    <property type="evidence" value="ECO:0007669"/>
    <property type="project" value="UniProtKB-UniRule"/>
</dbReference>
<dbReference type="GO" id="GO:0005829">
    <property type="term" value="C:cytosol"/>
    <property type="evidence" value="ECO:0007669"/>
    <property type="project" value="TreeGrafter"/>
</dbReference>
<dbReference type="CDD" id="cd16331">
    <property type="entry name" value="YjgA-like"/>
    <property type="match status" value="1"/>
</dbReference>
<organism evidence="7 8">
    <name type="scientific">Aquariibacter albus</name>
    <dbReference type="NCBI Taxonomy" id="2759899"/>
    <lineage>
        <taxon>Bacteria</taxon>
        <taxon>Pseudomonadati</taxon>
        <taxon>Pseudomonadota</taxon>
        <taxon>Betaproteobacteria</taxon>
        <taxon>Burkholderiales</taxon>
        <taxon>Sphaerotilaceae</taxon>
        <taxon>Aquariibacter</taxon>
    </lineage>
</organism>
<dbReference type="NCBIfam" id="NF003593">
    <property type="entry name" value="PRK05255.1-1"/>
    <property type="match status" value="1"/>
</dbReference>
<keyword evidence="1 5" id="KW-0963">Cytoplasm</keyword>
<dbReference type="PANTHER" id="PTHR38101">
    <property type="entry name" value="UPF0307 PROTEIN YJGA"/>
    <property type="match status" value="1"/>
</dbReference>
<dbReference type="Proteomes" id="UP000586093">
    <property type="component" value="Unassembled WGS sequence"/>
</dbReference>
<dbReference type="InterPro" id="IPR006839">
    <property type="entry name" value="DarP"/>
</dbReference>
<evidence type="ECO:0000256" key="2">
    <source>
        <dbReference type="ARBA" id="ARBA00022517"/>
    </source>
</evidence>
<keyword evidence="4 5" id="KW-0694">RNA-binding</keyword>
<feature type="region of interest" description="Disordered" evidence="6">
    <location>
        <begin position="1"/>
        <end position="31"/>
    </location>
</feature>
<dbReference type="EMBL" id="JACIVI010000001">
    <property type="protein sequence ID" value="MBB1161191.1"/>
    <property type="molecule type" value="Genomic_DNA"/>
</dbReference>
<dbReference type="InterPro" id="IPR023153">
    <property type="entry name" value="DarP_sf"/>
</dbReference>
<dbReference type="AlphaFoldDB" id="A0A839HQ83"/>
<feature type="compositionally biased region" description="Acidic residues" evidence="6">
    <location>
        <begin position="207"/>
        <end position="217"/>
    </location>
</feature>
<comment type="similarity">
    <text evidence="5">Belongs to the DarP family.</text>
</comment>
<evidence type="ECO:0000313" key="8">
    <source>
        <dbReference type="Proteomes" id="UP000586093"/>
    </source>
</evidence>
<evidence type="ECO:0000256" key="1">
    <source>
        <dbReference type="ARBA" id="ARBA00022490"/>
    </source>
</evidence>
<dbReference type="SUPFAM" id="SSF158710">
    <property type="entry name" value="PSPTO4464-like"/>
    <property type="match status" value="1"/>
</dbReference>
<accession>A0A839HQ83</accession>